<feature type="transmembrane region" description="Helical" evidence="9">
    <location>
        <begin position="65"/>
        <end position="85"/>
    </location>
</feature>
<comment type="subcellular location">
    <subcellularLocation>
        <location evidence="9">Cell inner membrane</location>
    </subcellularLocation>
    <subcellularLocation>
        <location evidence="2">Membrane</location>
        <topology evidence="2">Multi-pass membrane protein</topology>
    </subcellularLocation>
</comment>
<gene>
    <name evidence="9" type="primary">ccmC</name>
    <name evidence="11" type="ORF">NX722_16365</name>
</gene>
<organism evidence="11 12">
    <name type="scientific">Endozoicomonas gorgoniicola</name>
    <dbReference type="NCBI Taxonomy" id="1234144"/>
    <lineage>
        <taxon>Bacteria</taxon>
        <taxon>Pseudomonadati</taxon>
        <taxon>Pseudomonadota</taxon>
        <taxon>Gammaproteobacteria</taxon>
        <taxon>Oceanospirillales</taxon>
        <taxon>Endozoicomonadaceae</taxon>
        <taxon>Endozoicomonas</taxon>
    </lineage>
</organism>
<feature type="domain" description="Cytochrome c assembly protein" evidence="10">
    <location>
        <begin position="16"/>
        <end position="185"/>
    </location>
</feature>
<feature type="transmembrane region" description="Helical" evidence="9">
    <location>
        <begin position="162"/>
        <end position="182"/>
    </location>
</feature>
<accession>A0ABT3MXQ8</accession>
<keyword evidence="7 9" id="KW-1133">Transmembrane helix</keyword>
<evidence type="ECO:0000313" key="12">
    <source>
        <dbReference type="Proteomes" id="UP001209854"/>
    </source>
</evidence>
<feature type="transmembrane region" description="Helical" evidence="9">
    <location>
        <begin position="21"/>
        <end position="45"/>
    </location>
</feature>
<dbReference type="Proteomes" id="UP001209854">
    <property type="component" value="Unassembled WGS sequence"/>
</dbReference>
<feature type="transmembrane region" description="Helical" evidence="9">
    <location>
        <begin position="128"/>
        <end position="150"/>
    </location>
</feature>
<keyword evidence="9" id="KW-0813">Transport</keyword>
<evidence type="ECO:0000259" key="10">
    <source>
        <dbReference type="Pfam" id="PF01578"/>
    </source>
</evidence>
<dbReference type="InterPro" id="IPR003557">
    <property type="entry name" value="Cyt_c_biogenesis_CcmC"/>
</dbReference>
<keyword evidence="9" id="KW-0997">Cell inner membrane</keyword>
<dbReference type="RefSeq" id="WP_262563900.1">
    <property type="nucleotide sequence ID" value="NZ_JAPFCC010000001.1"/>
</dbReference>
<keyword evidence="6 9" id="KW-0201">Cytochrome c-type biogenesis</keyword>
<evidence type="ECO:0000256" key="6">
    <source>
        <dbReference type="ARBA" id="ARBA00022748"/>
    </source>
</evidence>
<comment type="similarity">
    <text evidence="3 9">Belongs to the CcmC/CycZ/HelC family.</text>
</comment>
<comment type="function">
    <text evidence="1 9">Required for the export of heme to the periplasm for the biogenesis of c-type cytochromes.</text>
</comment>
<dbReference type="EMBL" id="JAPFCC010000001">
    <property type="protein sequence ID" value="MCW7554165.1"/>
    <property type="molecule type" value="Genomic_DNA"/>
</dbReference>
<protein>
    <recommendedName>
        <fullName evidence="4 9">Heme exporter protein C</fullName>
    </recommendedName>
    <alternativeName>
        <fullName evidence="9">Cytochrome c-type biogenesis protein</fullName>
    </alternativeName>
</protein>
<evidence type="ECO:0000256" key="1">
    <source>
        <dbReference type="ARBA" id="ARBA00002442"/>
    </source>
</evidence>
<dbReference type="InterPro" id="IPR045062">
    <property type="entry name" value="Cyt_c_biogenesis_CcsA/CcmC"/>
</dbReference>
<dbReference type="PANTHER" id="PTHR30071:SF1">
    <property type="entry name" value="CYTOCHROME B_B6 PROTEIN-RELATED"/>
    <property type="match status" value="1"/>
</dbReference>
<evidence type="ECO:0000256" key="4">
    <source>
        <dbReference type="ARBA" id="ARBA00016463"/>
    </source>
</evidence>
<evidence type="ECO:0000256" key="2">
    <source>
        <dbReference type="ARBA" id="ARBA00004141"/>
    </source>
</evidence>
<evidence type="ECO:0000256" key="3">
    <source>
        <dbReference type="ARBA" id="ARBA00005840"/>
    </source>
</evidence>
<keyword evidence="5 9" id="KW-0812">Transmembrane</keyword>
<dbReference type="PANTHER" id="PTHR30071">
    <property type="entry name" value="HEME EXPORTER PROTEIN C"/>
    <property type="match status" value="1"/>
</dbReference>
<dbReference type="NCBIfam" id="TIGR01191">
    <property type="entry name" value="ccmC"/>
    <property type="match status" value="1"/>
</dbReference>
<feature type="transmembrane region" description="Helical" evidence="9">
    <location>
        <begin position="202"/>
        <end position="225"/>
    </location>
</feature>
<keyword evidence="8 9" id="KW-0472">Membrane</keyword>
<reference evidence="11 12" key="1">
    <citation type="submission" date="2022-10" db="EMBL/GenBank/DDBJ databases">
        <title>High-quality genome sequences of two octocoral-associated bacteria, Endozoicomonas euniceicola EF212 and Endozoicomonas gorgoniicola PS125.</title>
        <authorList>
            <person name="Chiou Y.-J."/>
            <person name="Chen Y.-H."/>
        </authorList>
    </citation>
    <scope>NUCLEOTIDE SEQUENCE [LARGE SCALE GENOMIC DNA]</scope>
    <source>
        <strain evidence="11 12">PS125</strain>
    </source>
</reference>
<evidence type="ECO:0000256" key="5">
    <source>
        <dbReference type="ARBA" id="ARBA00022692"/>
    </source>
</evidence>
<evidence type="ECO:0000256" key="9">
    <source>
        <dbReference type="RuleBase" id="RU364092"/>
    </source>
</evidence>
<proteinExistence type="inferred from homology"/>
<name>A0ABT3MXQ8_9GAMM</name>
<sequence>MSWRIFHRLGSPKWFYEISGRWLPWLALSAALLIFTGLGWGLLFAPPDYLQGNSYRIIFLHVPSAFLASAIYAMMAIAAAISLIWKIKLADIALQCSAPVGASFCFLALVTGAIWGKPTWGTWWVWDARLTSMLVLLFLYLGIIALRGAINGTHAASKACAILALVGVVNLPIIKFSVEWWNTLHQGATLKLTSKPSMAPEMLWPLLISIVAFYLFFAVVLLMRMRAEILSRERRTKWVQALLTPSEKSL</sequence>
<dbReference type="Pfam" id="PF01578">
    <property type="entry name" value="Cytochrom_C_asm"/>
    <property type="match status" value="1"/>
</dbReference>
<evidence type="ECO:0000313" key="11">
    <source>
        <dbReference type="EMBL" id="MCW7554165.1"/>
    </source>
</evidence>
<evidence type="ECO:0000256" key="8">
    <source>
        <dbReference type="ARBA" id="ARBA00023136"/>
    </source>
</evidence>
<feature type="transmembrane region" description="Helical" evidence="9">
    <location>
        <begin position="92"/>
        <end position="116"/>
    </location>
</feature>
<dbReference type="InterPro" id="IPR002541">
    <property type="entry name" value="Cyt_c_assembly"/>
</dbReference>
<keyword evidence="12" id="KW-1185">Reference proteome</keyword>
<comment type="caution">
    <text evidence="11">The sequence shown here is derived from an EMBL/GenBank/DDBJ whole genome shotgun (WGS) entry which is preliminary data.</text>
</comment>
<keyword evidence="9" id="KW-1003">Cell membrane</keyword>
<dbReference type="PRINTS" id="PR01386">
    <property type="entry name" value="CCMCBIOGNSIS"/>
</dbReference>
<evidence type="ECO:0000256" key="7">
    <source>
        <dbReference type="ARBA" id="ARBA00022989"/>
    </source>
</evidence>